<evidence type="ECO:0000256" key="3">
    <source>
        <dbReference type="ARBA" id="ARBA00022801"/>
    </source>
</evidence>
<feature type="binding site" evidence="6">
    <location>
        <position position="157"/>
    </location>
    <ligand>
        <name>substrate</name>
    </ligand>
</feature>
<feature type="active site" description="Proton donor" evidence="5">
    <location>
        <position position="489"/>
    </location>
</feature>
<evidence type="ECO:0000259" key="8">
    <source>
        <dbReference type="Pfam" id="PF16875"/>
    </source>
</evidence>
<dbReference type="InterPro" id="IPR013780">
    <property type="entry name" value="Glyco_hydro_b"/>
</dbReference>
<feature type="active site" description="Nucleophile" evidence="5">
    <location>
        <position position="427"/>
    </location>
</feature>
<evidence type="ECO:0000256" key="5">
    <source>
        <dbReference type="PIRSR" id="PIRSR005536-1"/>
    </source>
</evidence>
<gene>
    <name evidence="9" type="ORF">FL583_12270</name>
</gene>
<dbReference type="Pfam" id="PF16874">
    <property type="entry name" value="Glyco_hydro_36C"/>
    <property type="match status" value="1"/>
</dbReference>
<dbReference type="InterPro" id="IPR017853">
    <property type="entry name" value="GH"/>
</dbReference>
<organism evidence="9 10">
    <name type="scientific">Cryptosporangium phraense</name>
    <dbReference type="NCBI Taxonomy" id="2593070"/>
    <lineage>
        <taxon>Bacteria</taxon>
        <taxon>Bacillati</taxon>
        <taxon>Actinomycetota</taxon>
        <taxon>Actinomycetes</taxon>
        <taxon>Cryptosporangiales</taxon>
        <taxon>Cryptosporangiaceae</taxon>
        <taxon>Cryptosporangium</taxon>
    </lineage>
</organism>
<keyword evidence="10" id="KW-1185">Reference proteome</keyword>
<dbReference type="InterPro" id="IPR031704">
    <property type="entry name" value="Glyco_hydro_36_N"/>
</dbReference>
<dbReference type="Gene3D" id="2.70.98.60">
    <property type="entry name" value="alpha-galactosidase from lactobacil brevis"/>
    <property type="match status" value="1"/>
</dbReference>
<comment type="caution">
    <text evidence="9">The sequence shown here is derived from an EMBL/GenBank/DDBJ whole genome shotgun (WGS) entry which is preliminary data.</text>
</comment>
<dbReference type="InterPro" id="IPR050985">
    <property type="entry name" value="Alpha-glycosidase_related"/>
</dbReference>
<sequence length="670" mass="71891">MRWTLAGATTEYTVTAAPEWLELHSWGPAGVSRGPSPLAFSGKVQYLTPGDVAPVEYATDGLRPFHGADLRVGGAFRWAYADASQTDDTLTVTFADALTGLVGEQCYRFAGGTDVIERWVRLRHDGTAPVSISALGSAGFSVPTPSGARLHYLCGQWAQEFTTASLVLPRGRFAIGSAQGVTGHAFSPYLAVQNAGDHGPTWGVQLAWTGSWALTAEADAAGLTRVRAGRRLDGPLRLAPGETLTTPVAAGAYSGDGVDGLARAWHTYERARARPGPRTVVYNSWEATTFDVTAEGQLALADVAADLGVETFVVDDGWFTGRADDTGGLGDWTPDPARFPAGFDAFVHAVRAKGLKFGLWVEPEMVNPASALYAEHPDWVYRADGRPQTAIRNQYLLDLGRPDVEKFVTATLDGLLSAYPIDYLKWDFNRPRTESVAPDADGAHVAALYRILDHLRAAFPQVTVEGCAAGGARVDLAMAARTDVLWPSDNTAPLDRLRVQHGFLAAHAPHLMSSWVTDAPGLFDARPRSLDFRFVLACAGVLGIGADVSAWPDSSRATAREWVARYKRVRDVITEGTVHRIGSPDADRCAVQYTLGDRTVVLAWNTGRLDGLGAVPGRDVRLPLRGLSATATYRAGDTEYSGAHLMAAGLPVRWTASHDATMVVLSEERA</sequence>
<dbReference type="Proteomes" id="UP000317982">
    <property type="component" value="Unassembled WGS sequence"/>
</dbReference>
<dbReference type="GO" id="GO:0004557">
    <property type="term" value="F:alpha-galactosidase activity"/>
    <property type="evidence" value="ECO:0007669"/>
    <property type="project" value="UniProtKB-EC"/>
</dbReference>
<keyword evidence="3" id="KW-0378">Hydrolase</keyword>
<dbReference type="InterPro" id="IPR002252">
    <property type="entry name" value="Glyco_hydro_36"/>
</dbReference>
<feature type="binding site" evidence="6">
    <location>
        <position position="392"/>
    </location>
    <ligand>
        <name>substrate</name>
    </ligand>
</feature>
<evidence type="ECO:0000256" key="4">
    <source>
        <dbReference type="ARBA" id="ARBA00023295"/>
    </source>
</evidence>
<dbReference type="AlphaFoldDB" id="A0A545ATS3"/>
<dbReference type="Pfam" id="PF16875">
    <property type="entry name" value="Glyco_hydro_36N"/>
    <property type="match status" value="1"/>
</dbReference>
<feature type="binding site" evidence="6">
    <location>
        <begin position="315"/>
        <end position="316"/>
    </location>
    <ligand>
        <name>substrate</name>
    </ligand>
</feature>
<dbReference type="InterPro" id="IPR031705">
    <property type="entry name" value="Glyco_hydro_36_C"/>
</dbReference>
<name>A0A545ATS3_9ACTN</name>
<dbReference type="Gene3D" id="3.20.20.70">
    <property type="entry name" value="Aldolase class I"/>
    <property type="match status" value="1"/>
</dbReference>
<dbReference type="FunFam" id="3.20.20.70:FF:000118">
    <property type="entry name" value="Alpha-galactosidase"/>
    <property type="match status" value="1"/>
</dbReference>
<reference evidence="9 10" key="1">
    <citation type="submission" date="2019-07" db="EMBL/GenBank/DDBJ databases">
        <title>Cryptosporangium phraense sp. nov., isolated from plant litter.</title>
        <authorList>
            <person name="Suriyachadkun C."/>
        </authorList>
    </citation>
    <scope>NUCLEOTIDE SEQUENCE [LARGE SCALE GENOMIC DNA]</scope>
    <source>
        <strain evidence="9 10">A-T 5661</strain>
    </source>
</reference>
<evidence type="ECO:0000256" key="2">
    <source>
        <dbReference type="ARBA" id="ARBA00012755"/>
    </source>
</evidence>
<evidence type="ECO:0000256" key="6">
    <source>
        <dbReference type="PIRSR" id="PIRSR005536-2"/>
    </source>
</evidence>
<dbReference type="OrthoDB" id="9758822at2"/>
<dbReference type="CDD" id="cd14791">
    <property type="entry name" value="GH36"/>
    <property type="match status" value="1"/>
</dbReference>
<dbReference type="EMBL" id="VIRS01000007">
    <property type="protein sequence ID" value="TQS44737.1"/>
    <property type="molecule type" value="Genomic_DNA"/>
</dbReference>
<evidence type="ECO:0000259" key="7">
    <source>
        <dbReference type="Pfam" id="PF16874"/>
    </source>
</evidence>
<keyword evidence="4" id="KW-0326">Glycosidase</keyword>
<dbReference type="InterPro" id="IPR013785">
    <property type="entry name" value="Aldolase_TIM"/>
</dbReference>
<dbReference type="RefSeq" id="WP_142704719.1">
    <property type="nucleotide sequence ID" value="NZ_VIRS01000007.1"/>
</dbReference>
<feature type="domain" description="Glycosyl hydrolase family 36 C-terminal" evidence="7">
    <location>
        <begin position="620"/>
        <end position="665"/>
    </location>
</feature>
<dbReference type="InterPro" id="IPR038417">
    <property type="entry name" value="Alpga-gal_N_sf"/>
</dbReference>
<dbReference type="InParanoid" id="A0A545ATS3"/>
<protein>
    <recommendedName>
        <fullName evidence="2">alpha-galactosidase</fullName>
        <ecNumber evidence="2">3.2.1.22</ecNumber>
    </recommendedName>
</protein>
<dbReference type="PANTHER" id="PTHR43053">
    <property type="entry name" value="GLYCOSIDASE FAMILY 31"/>
    <property type="match status" value="1"/>
</dbReference>
<comment type="catalytic activity">
    <reaction evidence="1">
        <text>Hydrolysis of terminal, non-reducing alpha-D-galactose residues in alpha-D-galactosides, including galactose oligosaccharides, galactomannans and galactolipids.</text>
        <dbReference type="EC" id="3.2.1.22"/>
    </reaction>
</comment>
<feature type="binding site" evidence="6">
    <location>
        <begin position="425"/>
        <end position="429"/>
    </location>
    <ligand>
        <name>substrate</name>
    </ligand>
</feature>
<dbReference type="GO" id="GO:0016052">
    <property type="term" value="P:carbohydrate catabolic process"/>
    <property type="evidence" value="ECO:0007669"/>
    <property type="project" value="InterPro"/>
</dbReference>
<evidence type="ECO:0000313" key="10">
    <source>
        <dbReference type="Proteomes" id="UP000317982"/>
    </source>
</evidence>
<dbReference type="SUPFAM" id="SSF51445">
    <property type="entry name" value="(Trans)glycosidases"/>
    <property type="match status" value="1"/>
</dbReference>
<proteinExistence type="predicted"/>
<dbReference type="EC" id="3.2.1.22" evidence="2"/>
<feature type="binding site" evidence="6">
    <location>
        <position position="489"/>
    </location>
    <ligand>
        <name>substrate</name>
    </ligand>
</feature>
<dbReference type="Gene3D" id="2.60.40.1180">
    <property type="entry name" value="Golgi alpha-mannosidase II"/>
    <property type="match status" value="1"/>
</dbReference>
<evidence type="ECO:0000256" key="1">
    <source>
        <dbReference type="ARBA" id="ARBA00001255"/>
    </source>
</evidence>
<dbReference type="PIRSF" id="PIRSF005536">
    <property type="entry name" value="Agal"/>
    <property type="match status" value="1"/>
</dbReference>
<dbReference type="Pfam" id="PF02065">
    <property type="entry name" value="Melibiase"/>
    <property type="match status" value="1"/>
</dbReference>
<evidence type="ECO:0000313" key="9">
    <source>
        <dbReference type="EMBL" id="TQS44737.1"/>
    </source>
</evidence>
<dbReference type="PRINTS" id="PR00743">
    <property type="entry name" value="GLHYDRLASE36"/>
</dbReference>
<feature type="binding site" evidence="6">
    <location>
        <position position="467"/>
    </location>
    <ligand>
        <name>substrate</name>
    </ligand>
</feature>
<dbReference type="PANTHER" id="PTHR43053:SF3">
    <property type="entry name" value="ALPHA-GALACTOSIDASE C-RELATED"/>
    <property type="match status" value="1"/>
</dbReference>
<feature type="domain" description="Glycosyl hydrolase family 36 N-terminal" evidence="8">
    <location>
        <begin position="87"/>
        <end position="230"/>
    </location>
</feature>
<accession>A0A545ATS3</accession>